<dbReference type="PROSITE" id="PS50893">
    <property type="entry name" value="ABC_TRANSPORTER_2"/>
    <property type="match status" value="1"/>
</dbReference>
<comment type="subcellular location">
    <subcellularLocation>
        <location evidence="1">Cell membrane</location>
        <topology evidence="1">Multi-pass membrane protein</topology>
    </subcellularLocation>
</comment>
<dbReference type="RefSeq" id="WP_209404556.1">
    <property type="nucleotide sequence ID" value="NZ_JAGIYQ010000005.1"/>
</dbReference>
<dbReference type="InterPro" id="IPR003593">
    <property type="entry name" value="AAA+_ATPase"/>
</dbReference>
<proteinExistence type="inferred from homology"/>
<evidence type="ECO:0000256" key="8">
    <source>
        <dbReference type="SAM" id="Phobius"/>
    </source>
</evidence>
<dbReference type="PANTHER" id="PTHR43394:SF1">
    <property type="entry name" value="ATP-BINDING CASSETTE SUB-FAMILY B MEMBER 10, MITOCHONDRIAL"/>
    <property type="match status" value="1"/>
</dbReference>
<evidence type="ECO:0000256" key="7">
    <source>
        <dbReference type="ARBA" id="ARBA00023136"/>
    </source>
</evidence>
<keyword evidence="4" id="KW-0547">Nucleotide-binding</keyword>
<comment type="similarity">
    <text evidence="2">Belongs to the ABC transporter superfamily.</text>
</comment>
<dbReference type="GO" id="GO:0005886">
    <property type="term" value="C:plasma membrane"/>
    <property type="evidence" value="ECO:0007669"/>
    <property type="project" value="UniProtKB-SubCell"/>
</dbReference>
<keyword evidence="5 11" id="KW-0067">ATP-binding</keyword>
<dbReference type="InterPro" id="IPR027417">
    <property type="entry name" value="P-loop_NTPase"/>
</dbReference>
<dbReference type="PANTHER" id="PTHR43394">
    <property type="entry name" value="ATP-DEPENDENT PERMEASE MDL1, MITOCHONDRIAL"/>
    <property type="match status" value="1"/>
</dbReference>
<dbReference type="Pfam" id="PF00005">
    <property type="entry name" value="ABC_tran"/>
    <property type="match status" value="1"/>
</dbReference>
<evidence type="ECO:0000259" key="9">
    <source>
        <dbReference type="PROSITE" id="PS50893"/>
    </source>
</evidence>
<dbReference type="EMBL" id="JAGIYQ010000005">
    <property type="protein sequence ID" value="MBP0725216.1"/>
    <property type="molecule type" value="Genomic_DNA"/>
</dbReference>
<evidence type="ECO:0000256" key="5">
    <source>
        <dbReference type="ARBA" id="ARBA00022840"/>
    </source>
</evidence>
<organism evidence="11 12">
    <name type="scientific">Gottfriedia endophytica</name>
    <dbReference type="NCBI Taxonomy" id="2820819"/>
    <lineage>
        <taxon>Bacteria</taxon>
        <taxon>Bacillati</taxon>
        <taxon>Bacillota</taxon>
        <taxon>Bacilli</taxon>
        <taxon>Bacillales</taxon>
        <taxon>Bacillaceae</taxon>
        <taxon>Gottfriedia</taxon>
    </lineage>
</organism>
<dbReference type="SMART" id="SM00382">
    <property type="entry name" value="AAA"/>
    <property type="match status" value="1"/>
</dbReference>
<dbReference type="Pfam" id="PF00664">
    <property type="entry name" value="ABC_membrane"/>
    <property type="match status" value="1"/>
</dbReference>
<dbReference type="Proteomes" id="UP000682134">
    <property type="component" value="Unassembled WGS sequence"/>
</dbReference>
<dbReference type="Gene3D" id="1.20.1560.10">
    <property type="entry name" value="ABC transporter type 1, transmembrane domain"/>
    <property type="match status" value="1"/>
</dbReference>
<dbReference type="PROSITE" id="PS50929">
    <property type="entry name" value="ABC_TM1F"/>
    <property type="match status" value="1"/>
</dbReference>
<evidence type="ECO:0000313" key="12">
    <source>
        <dbReference type="Proteomes" id="UP000682134"/>
    </source>
</evidence>
<dbReference type="InterPro" id="IPR017871">
    <property type="entry name" value="ABC_transporter-like_CS"/>
</dbReference>
<dbReference type="GO" id="GO:0015421">
    <property type="term" value="F:ABC-type oligopeptide transporter activity"/>
    <property type="evidence" value="ECO:0007669"/>
    <property type="project" value="TreeGrafter"/>
</dbReference>
<dbReference type="GO" id="GO:0016887">
    <property type="term" value="F:ATP hydrolysis activity"/>
    <property type="evidence" value="ECO:0007669"/>
    <property type="project" value="InterPro"/>
</dbReference>
<evidence type="ECO:0000256" key="1">
    <source>
        <dbReference type="ARBA" id="ARBA00004651"/>
    </source>
</evidence>
<reference evidence="11" key="1">
    <citation type="submission" date="2021-04" db="EMBL/GenBank/DDBJ databases">
        <title>Genome seq and assembly of Bacillus sp.</title>
        <authorList>
            <person name="Chhetri G."/>
        </authorList>
    </citation>
    <scope>NUCLEOTIDE SEQUENCE</scope>
    <source>
        <strain evidence="11">RG28</strain>
    </source>
</reference>
<evidence type="ECO:0000313" key="11">
    <source>
        <dbReference type="EMBL" id="MBP0725216.1"/>
    </source>
</evidence>
<evidence type="ECO:0000256" key="4">
    <source>
        <dbReference type="ARBA" id="ARBA00022741"/>
    </source>
</evidence>
<dbReference type="InterPro" id="IPR003439">
    <property type="entry name" value="ABC_transporter-like_ATP-bd"/>
</dbReference>
<name>A0A940NQV9_9BACI</name>
<gene>
    <name evidence="11" type="ORF">J5Y03_08430</name>
</gene>
<accession>A0A940NQV9</accession>
<evidence type="ECO:0000256" key="3">
    <source>
        <dbReference type="ARBA" id="ARBA00022692"/>
    </source>
</evidence>
<sequence length="596" mass="66302">MSQSISSQANKNRDGRRVLAFLKPHRKWVFADSFVIALSQVCGALIPTLAMGWFVDKIVPNHSSTLLWGLMWLMLFAAVLDLILMVIDEYFCHHVAKSVTNWQKLRLFRHLHILPYSFFHQNQSGEMLARVSDDPDTLHNFLAWEGSTFMASVQGVAIYSVVLLWIHPYLMLASIVLGIIFYWASNKVGESTRNSSAEARKEASRYLERLRESVTGIHLSRVLGVSDFEVESVSEIRQSFVKQSVNELKARMKSIVVVGSYNGVALAIVYSISYYLIQNGSMTTGKMLTAGGLVTIAANEMQRMLRNWLSVRRTGPALDRSELLLSEKPSQAETNEGIKINELKGKIAFKNVQFGYPSKLENVLQNLSFEVEAGKAVAIVGPSGSGKSTIVDLLLRFYDLDRGTIFVDGTNIEEIDTGWLRQQIAVVSQDIQLRNGTLADNLRIGNENATDDELIAAIKDSGLLDYLESLSDGLYTNVGERGSLLSGGQKQRLSLARALLKNAPILILDEASSALDPITETQINEAIQKRMSHQTIIIISHRLSTVLSANEIVVIENGAVVQKGTHEQLINEETGVYNRLFKREAETGEHVIQTFS</sequence>
<dbReference type="InterPro" id="IPR039421">
    <property type="entry name" value="Type_1_exporter"/>
</dbReference>
<feature type="domain" description="ABC transmembrane type-1" evidence="10">
    <location>
        <begin position="33"/>
        <end position="313"/>
    </location>
</feature>
<dbReference type="PROSITE" id="PS00211">
    <property type="entry name" value="ABC_TRANSPORTER_1"/>
    <property type="match status" value="1"/>
</dbReference>
<comment type="caution">
    <text evidence="11">The sequence shown here is derived from an EMBL/GenBank/DDBJ whole genome shotgun (WGS) entry which is preliminary data.</text>
</comment>
<evidence type="ECO:0000256" key="2">
    <source>
        <dbReference type="ARBA" id="ARBA00005417"/>
    </source>
</evidence>
<protein>
    <submittedName>
        <fullName evidence="11">ABC transporter ATP-binding protein</fullName>
    </submittedName>
</protein>
<keyword evidence="3 8" id="KW-0812">Transmembrane</keyword>
<dbReference type="SUPFAM" id="SSF52540">
    <property type="entry name" value="P-loop containing nucleoside triphosphate hydrolases"/>
    <property type="match status" value="1"/>
</dbReference>
<dbReference type="GO" id="GO:0005524">
    <property type="term" value="F:ATP binding"/>
    <property type="evidence" value="ECO:0007669"/>
    <property type="project" value="UniProtKB-KW"/>
</dbReference>
<feature type="transmembrane region" description="Helical" evidence="8">
    <location>
        <begin position="255"/>
        <end position="277"/>
    </location>
</feature>
<dbReference type="SUPFAM" id="SSF90123">
    <property type="entry name" value="ABC transporter transmembrane region"/>
    <property type="match status" value="1"/>
</dbReference>
<feature type="transmembrane region" description="Helical" evidence="8">
    <location>
        <begin position="156"/>
        <end position="184"/>
    </location>
</feature>
<dbReference type="CDD" id="cd07346">
    <property type="entry name" value="ABC_6TM_exporters"/>
    <property type="match status" value="1"/>
</dbReference>
<dbReference type="InterPro" id="IPR011527">
    <property type="entry name" value="ABC1_TM_dom"/>
</dbReference>
<dbReference type="Gene3D" id="3.40.50.300">
    <property type="entry name" value="P-loop containing nucleotide triphosphate hydrolases"/>
    <property type="match status" value="1"/>
</dbReference>
<keyword evidence="12" id="KW-1185">Reference proteome</keyword>
<feature type="transmembrane region" description="Helical" evidence="8">
    <location>
        <begin position="34"/>
        <end position="54"/>
    </location>
</feature>
<dbReference type="InterPro" id="IPR036640">
    <property type="entry name" value="ABC1_TM_sf"/>
</dbReference>
<dbReference type="AlphaFoldDB" id="A0A940NQV9"/>
<evidence type="ECO:0000259" key="10">
    <source>
        <dbReference type="PROSITE" id="PS50929"/>
    </source>
</evidence>
<keyword evidence="7 8" id="KW-0472">Membrane</keyword>
<keyword evidence="6 8" id="KW-1133">Transmembrane helix</keyword>
<dbReference type="FunFam" id="3.40.50.300:FF:000218">
    <property type="entry name" value="Multidrug ABC transporter ATP-binding protein"/>
    <property type="match status" value="1"/>
</dbReference>
<feature type="domain" description="ABC transporter" evidence="9">
    <location>
        <begin position="347"/>
        <end position="582"/>
    </location>
</feature>
<evidence type="ECO:0000256" key="6">
    <source>
        <dbReference type="ARBA" id="ARBA00022989"/>
    </source>
</evidence>
<feature type="transmembrane region" description="Helical" evidence="8">
    <location>
        <begin position="66"/>
        <end position="87"/>
    </location>
</feature>